<name>A0A1G1ZF99_9BACT</name>
<dbReference type="InterPro" id="IPR008265">
    <property type="entry name" value="Lipase_GDSL_AS"/>
</dbReference>
<dbReference type="GO" id="GO:0004622">
    <property type="term" value="F:phosphatidylcholine lysophospholipase activity"/>
    <property type="evidence" value="ECO:0007669"/>
    <property type="project" value="TreeGrafter"/>
</dbReference>
<dbReference type="PANTHER" id="PTHR30383:SF5">
    <property type="entry name" value="SGNH HYDROLASE-TYPE ESTERASE DOMAIN-CONTAINING PROTEIN"/>
    <property type="match status" value="1"/>
</dbReference>
<dbReference type="STRING" id="1798404.A3B92_04085"/>
<gene>
    <name evidence="2" type="ORF">A3B92_04085</name>
</gene>
<evidence type="ECO:0000313" key="3">
    <source>
        <dbReference type="Proteomes" id="UP000177960"/>
    </source>
</evidence>
<comment type="caution">
    <text evidence="2">The sequence shown here is derived from an EMBL/GenBank/DDBJ whole genome shotgun (WGS) entry which is preliminary data.</text>
</comment>
<dbReference type="PROSITE" id="PS01098">
    <property type="entry name" value="LIPASE_GDSL_SER"/>
    <property type="match status" value="1"/>
</dbReference>
<dbReference type="Pfam" id="PF13472">
    <property type="entry name" value="Lipase_GDSL_2"/>
    <property type="match status" value="1"/>
</dbReference>
<dbReference type="PANTHER" id="PTHR30383">
    <property type="entry name" value="THIOESTERASE 1/PROTEASE 1/LYSOPHOSPHOLIPASE L1"/>
    <property type="match status" value="1"/>
</dbReference>
<evidence type="ECO:0000259" key="1">
    <source>
        <dbReference type="Pfam" id="PF13472"/>
    </source>
</evidence>
<accession>A0A1G1ZF99</accession>
<dbReference type="SUPFAM" id="SSF52266">
    <property type="entry name" value="SGNH hydrolase"/>
    <property type="match status" value="1"/>
</dbReference>
<feature type="domain" description="SGNH hydrolase-type esterase" evidence="1">
    <location>
        <begin position="41"/>
        <end position="193"/>
    </location>
</feature>
<dbReference type="InterPro" id="IPR013830">
    <property type="entry name" value="SGNH_hydro"/>
</dbReference>
<dbReference type="EMBL" id="MHJG01000025">
    <property type="protein sequence ID" value="OGY63248.1"/>
    <property type="molecule type" value="Genomic_DNA"/>
</dbReference>
<dbReference type="Gene3D" id="3.40.50.1110">
    <property type="entry name" value="SGNH hydrolase"/>
    <property type="match status" value="1"/>
</dbReference>
<sequence length="211" mass="23187">MRQKVTFIEVAAVILLFLTALIAFLGNGATKDYGKDKIIIAFGDSLTAGYGVVSPGKNYVVFLSEMLKIPVINAGVTGDNTSDALVRLKEDVLDKNPDVVTVLLGGNDFFEGYSEEVVKANLRTIIRRIKKTGAKVILIGGSKQLLPNFELTFERLAFDEGVDGYVPNILGGILLRKDLRFDGVHPNERGHKIMAERILPVLERVLRSLDE</sequence>
<proteinExistence type="predicted"/>
<dbReference type="GO" id="GO:0006629">
    <property type="term" value="P:lipid metabolic process"/>
    <property type="evidence" value="ECO:0007669"/>
    <property type="project" value="InterPro"/>
</dbReference>
<dbReference type="AlphaFoldDB" id="A0A1G1ZF99"/>
<protein>
    <recommendedName>
        <fullName evidence="1">SGNH hydrolase-type esterase domain-containing protein</fullName>
    </recommendedName>
</protein>
<reference evidence="2 3" key="1">
    <citation type="journal article" date="2016" name="Nat. Commun.">
        <title>Thousands of microbial genomes shed light on interconnected biogeochemical processes in an aquifer system.</title>
        <authorList>
            <person name="Anantharaman K."/>
            <person name="Brown C.T."/>
            <person name="Hug L.A."/>
            <person name="Sharon I."/>
            <person name="Castelle C.J."/>
            <person name="Probst A.J."/>
            <person name="Thomas B.C."/>
            <person name="Singh A."/>
            <person name="Wilkins M.J."/>
            <person name="Karaoz U."/>
            <person name="Brodie E.L."/>
            <person name="Williams K.H."/>
            <person name="Hubbard S.S."/>
            <person name="Banfield J.F."/>
        </authorList>
    </citation>
    <scope>NUCLEOTIDE SEQUENCE [LARGE SCALE GENOMIC DNA]</scope>
</reference>
<dbReference type="InterPro" id="IPR051532">
    <property type="entry name" value="Ester_Hydrolysis_Enzymes"/>
</dbReference>
<organism evidence="2 3">
    <name type="scientific">Candidatus Harrisonbacteria bacterium RIFCSPHIGHO2_02_FULL_42_16</name>
    <dbReference type="NCBI Taxonomy" id="1798404"/>
    <lineage>
        <taxon>Bacteria</taxon>
        <taxon>Candidatus Harrisoniibacteriota</taxon>
    </lineage>
</organism>
<dbReference type="InterPro" id="IPR036514">
    <property type="entry name" value="SGNH_hydro_sf"/>
</dbReference>
<dbReference type="Proteomes" id="UP000177960">
    <property type="component" value="Unassembled WGS sequence"/>
</dbReference>
<evidence type="ECO:0000313" key="2">
    <source>
        <dbReference type="EMBL" id="OGY63248.1"/>
    </source>
</evidence>